<reference evidence="2" key="2">
    <citation type="submission" date="2015-03" db="UniProtKB">
        <authorList>
            <consortium name="EnsemblPlants"/>
        </authorList>
    </citation>
    <scope>IDENTIFICATION</scope>
</reference>
<dbReference type="OMA" id="CATDACC"/>
<evidence type="ECO:0000313" key="2">
    <source>
        <dbReference type="EnsemblPlants" id="Bo3g035330.1"/>
    </source>
</evidence>
<organism evidence="2 3">
    <name type="scientific">Brassica oleracea var. oleracea</name>
    <dbReference type="NCBI Taxonomy" id="109376"/>
    <lineage>
        <taxon>Eukaryota</taxon>
        <taxon>Viridiplantae</taxon>
        <taxon>Streptophyta</taxon>
        <taxon>Embryophyta</taxon>
        <taxon>Tracheophyta</taxon>
        <taxon>Spermatophyta</taxon>
        <taxon>Magnoliopsida</taxon>
        <taxon>eudicotyledons</taxon>
        <taxon>Gunneridae</taxon>
        <taxon>Pentapetalae</taxon>
        <taxon>rosids</taxon>
        <taxon>malvids</taxon>
        <taxon>Brassicales</taxon>
        <taxon>Brassicaceae</taxon>
        <taxon>Brassiceae</taxon>
        <taxon>Brassica</taxon>
    </lineage>
</organism>
<evidence type="ECO:0000313" key="3">
    <source>
        <dbReference type="Proteomes" id="UP000032141"/>
    </source>
</evidence>
<name>A0A0D3B658_BRAOL</name>
<sequence length="87" mass="9842">MKDFVPFKILTIKFVVAFVFTVLFMVSPVYVRPTTSNIPGYGVKQMDRQRFRNLSICRGGGGSCIVFCRDHGYYYGVCATDACCCQF</sequence>
<reference evidence="2 3" key="1">
    <citation type="journal article" date="2014" name="Genome Biol.">
        <title>Transcriptome and methylome profiling reveals relics of genome dominance in the mesopolyploid Brassica oleracea.</title>
        <authorList>
            <person name="Parkin I.A."/>
            <person name="Koh C."/>
            <person name="Tang H."/>
            <person name="Robinson S.J."/>
            <person name="Kagale S."/>
            <person name="Clarke W.E."/>
            <person name="Town C.D."/>
            <person name="Nixon J."/>
            <person name="Krishnakumar V."/>
            <person name="Bidwell S.L."/>
            <person name="Denoeud F."/>
            <person name="Belcram H."/>
            <person name="Links M.G."/>
            <person name="Just J."/>
            <person name="Clarke C."/>
            <person name="Bender T."/>
            <person name="Huebert T."/>
            <person name="Mason A.S."/>
            <person name="Pires J.C."/>
            <person name="Barker G."/>
            <person name="Moore J."/>
            <person name="Walley P.G."/>
            <person name="Manoli S."/>
            <person name="Batley J."/>
            <person name="Edwards D."/>
            <person name="Nelson M.N."/>
            <person name="Wang X."/>
            <person name="Paterson A.H."/>
            <person name="King G."/>
            <person name="Bancroft I."/>
            <person name="Chalhoub B."/>
            <person name="Sharpe A.G."/>
        </authorList>
    </citation>
    <scope>NUCLEOTIDE SEQUENCE</scope>
    <source>
        <strain evidence="2 3">cv. TO1000</strain>
    </source>
</reference>
<dbReference type="STRING" id="109376.A0A0D3B658"/>
<dbReference type="Proteomes" id="UP000032141">
    <property type="component" value="Chromosome C3"/>
</dbReference>
<proteinExistence type="predicted"/>
<keyword evidence="1" id="KW-0472">Membrane</keyword>
<dbReference type="HOGENOM" id="CLU_183259_0_0_1"/>
<dbReference type="AlphaFoldDB" id="A0A0D3B658"/>
<dbReference type="Gramene" id="Bo3g035330.1">
    <property type="protein sequence ID" value="Bo3g035330.1"/>
    <property type="gene ID" value="Bo3g035330"/>
</dbReference>
<accession>A0A0D3B658</accession>
<feature type="transmembrane region" description="Helical" evidence="1">
    <location>
        <begin position="12"/>
        <end position="31"/>
    </location>
</feature>
<evidence type="ECO:0000256" key="1">
    <source>
        <dbReference type="SAM" id="Phobius"/>
    </source>
</evidence>
<keyword evidence="1" id="KW-1133">Transmembrane helix</keyword>
<dbReference type="EnsemblPlants" id="Bo3g035330.1">
    <property type="protein sequence ID" value="Bo3g035330.1"/>
    <property type="gene ID" value="Bo3g035330"/>
</dbReference>
<protein>
    <submittedName>
        <fullName evidence="2">Uncharacterized protein</fullName>
    </submittedName>
</protein>
<keyword evidence="1" id="KW-0812">Transmembrane</keyword>
<keyword evidence="3" id="KW-1185">Reference proteome</keyword>